<organism evidence="2 3">
    <name type="scientific">Rhizophagus irregularis</name>
    <dbReference type="NCBI Taxonomy" id="588596"/>
    <lineage>
        <taxon>Eukaryota</taxon>
        <taxon>Fungi</taxon>
        <taxon>Fungi incertae sedis</taxon>
        <taxon>Mucoromycota</taxon>
        <taxon>Glomeromycotina</taxon>
        <taxon>Glomeromycetes</taxon>
        <taxon>Glomerales</taxon>
        <taxon>Glomeraceae</taxon>
        <taxon>Rhizophagus</taxon>
    </lineage>
</organism>
<reference evidence="2 3" key="1">
    <citation type="submission" date="2016-04" db="EMBL/GenBank/DDBJ databases">
        <title>Genome analyses suggest a sexual origin of heterokaryosis in a supposedly ancient asexual fungus.</title>
        <authorList>
            <person name="Ropars J."/>
            <person name="Sedzielewska K."/>
            <person name="Noel J."/>
            <person name="Charron P."/>
            <person name="Farinelli L."/>
            <person name="Marton T."/>
            <person name="Kruger M."/>
            <person name="Pelin A."/>
            <person name="Brachmann A."/>
            <person name="Corradi N."/>
        </authorList>
    </citation>
    <scope>NUCLEOTIDE SEQUENCE [LARGE SCALE GENOMIC DNA]</scope>
    <source>
        <strain evidence="2 3">C2</strain>
    </source>
</reference>
<gene>
    <name evidence="2" type="ORF">RhiirC2_784529</name>
</gene>
<evidence type="ECO:0000256" key="1">
    <source>
        <dbReference type="SAM" id="Coils"/>
    </source>
</evidence>
<dbReference type="Proteomes" id="UP000233469">
    <property type="component" value="Unassembled WGS sequence"/>
</dbReference>
<accession>A0A2N1MYC4</accession>
<comment type="caution">
    <text evidence="2">The sequence shown here is derived from an EMBL/GenBank/DDBJ whole genome shotgun (WGS) entry which is preliminary data.</text>
</comment>
<keyword evidence="1" id="KW-0175">Coiled coil</keyword>
<dbReference type="EMBL" id="LLXL01001065">
    <property type="protein sequence ID" value="PKK66641.1"/>
    <property type="molecule type" value="Genomic_DNA"/>
</dbReference>
<protein>
    <submittedName>
        <fullName evidence="2">Uncharacterized protein</fullName>
    </submittedName>
</protein>
<sequence length="137" mass="15820">MSRSPGFKRGGIALTPNILKLASGKNSNVRVNTKAQANPDPIHRIINDYLPTITNRLQQIRQHTEKRVSLTPGNLDNPFDLRTLRQNLANVTAERDQFQNLLQDEIQTLTALRDRMERLEEMYTRALTDERNARREN</sequence>
<name>A0A2N1MYC4_9GLOM</name>
<feature type="coiled-coil region" evidence="1">
    <location>
        <begin position="81"/>
        <end position="136"/>
    </location>
</feature>
<proteinExistence type="predicted"/>
<evidence type="ECO:0000313" key="2">
    <source>
        <dbReference type="EMBL" id="PKK66641.1"/>
    </source>
</evidence>
<dbReference type="AlphaFoldDB" id="A0A2N1MYC4"/>
<dbReference type="VEuPathDB" id="FungiDB:FUN_015928"/>
<evidence type="ECO:0000313" key="3">
    <source>
        <dbReference type="Proteomes" id="UP000233469"/>
    </source>
</evidence>
<reference evidence="2 3" key="2">
    <citation type="submission" date="2017-10" db="EMBL/GenBank/DDBJ databases">
        <title>Extensive intraspecific genome diversity in a model arbuscular mycorrhizal fungus.</title>
        <authorList>
            <person name="Chen E.C.H."/>
            <person name="Morin E."/>
            <person name="Baudet D."/>
            <person name="Noel J."/>
            <person name="Ndikumana S."/>
            <person name="Charron P."/>
            <person name="St-Onge C."/>
            <person name="Giorgi J."/>
            <person name="Grigoriev I.V."/>
            <person name="Roux C."/>
            <person name="Martin F.M."/>
            <person name="Corradi N."/>
        </authorList>
    </citation>
    <scope>NUCLEOTIDE SEQUENCE [LARGE SCALE GENOMIC DNA]</scope>
    <source>
        <strain evidence="2 3">C2</strain>
    </source>
</reference>